<name>A0A4R6UPR0_9GAMM</name>
<evidence type="ECO:0000313" key="3">
    <source>
        <dbReference type="Proteomes" id="UP000295375"/>
    </source>
</evidence>
<dbReference type="SMART" id="SM00558">
    <property type="entry name" value="JmjC"/>
    <property type="match status" value="1"/>
</dbReference>
<gene>
    <name evidence="2" type="ORF">EV696_11065</name>
</gene>
<dbReference type="SUPFAM" id="SSF51197">
    <property type="entry name" value="Clavaminate synthase-like"/>
    <property type="match status" value="1"/>
</dbReference>
<evidence type="ECO:0000313" key="2">
    <source>
        <dbReference type="EMBL" id="TDQ47473.1"/>
    </source>
</evidence>
<proteinExistence type="predicted"/>
<dbReference type="PANTHER" id="PTHR12461">
    <property type="entry name" value="HYPOXIA-INDUCIBLE FACTOR 1 ALPHA INHIBITOR-RELATED"/>
    <property type="match status" value="1"/>
</dbReference>
<dbReference type="PANTHER" id="PTHR12461:SF105">
    <property type="entry name" value="HYPOXIA-INDUCIBLE FACTOR 1-ALPHA INHIBITOR"/>
    <property type="match status" value="1"/>
</dbReference>
<reference evidence="2 3" key="1">
    <citation type="submission" date="2019-03" db="EMBL/GenBank/DDBJ databases">
        <title>Genomic Encyclopedia of Type Strains, Phase IV (KMG-IV): sequencing the most valuable type-strain genomes for metagenomic binning, comparative biology and taxonomic classification.</title>
        <authorList>
            <person name="Goeker M."/>
        </authorList>
    </citation>
    <scope>NUCLEOTIDE SEQUENCE [LARGE SCALE GENOMIC DNA]</scope>
    <source>
        <strain evidence="2 3">DSM 103792</strain>
    </source>
</reference>
<sequence>MTSNVAKMTPLSIDDNWRRWIAENLMLDNSPESLFDALIANGADPNQARHELAAALASPYLHGAQRMRNRLAKRDWILDCRRKLNRIHPDDAHIPRRHQLDSETFLREHYIASRPVIITGMLEDWPARTKWNLRYFHQQFGEREVEVQFGRDSDARYEINGAQHKRKMRFSEYLDLVAMTESSNDFYMTANNGSQNQQALRELWQDIGPLNEYLNPQAPEKGFFWLGPKGTRTPFHHDLTNNFMAQLIGRKRVLLIPACETPYMYNTTHCYSDVDAASINRQMFPLFDQVQVLECVLEPGELLFLPIGCWHYVEALDKSVTMSFVNFRWDNDFSSIYHTYHDV</sequence>
<keyword evidence="3" id="KW-1185">Reference proteome</keyword>
<accession>A0A4R6UPR0</accession>
<dbReference type="PROSITE" id="PS51184">
    <property type="entry name" value="JMJC"/>
    <property type="match status" value="1"/>
</dbReference>
<dbReference type="InterPro" id="IPR041667">
    <property type="entry name" value="Cupin_8"/>
</dbReference>
<evidence type="ECO:0000259" key="1">
    <source>
        <dbReference type="PROSITE" id="PS51184"/>
    </source>
</evidence>
<dbReference type="OrthoDB" id="479699at2"/>
<protein>
    <submittedName>
        <fullName evidence="2">Cupin-like protein</fullName>
    </submittedName>
</protein>
<dbReference type="Proteomes" id="UP000295375">
    <property type="component" value="Unassembled WGS sequence"/>
</dbReference>
<dbReference type="EMBL" id="SNYM01000010">
    <property type="protein sequence ID" value="TDQ47473.1"/>
    <property type="molecule type" value="Genomic_DNA"/>
</dbReference>
<dbReference type="Pfam" id="PF13621">
    <property type="entry name" value="Cupin_8"/>
    <property type="match status" value="1"/>
</dbReference>
<dbReference type="AlphaFoldDB" id="A0A4R6UPR0"/>
<organism evidence="2 3">
    <name type="scientific">Permianibacter aggregans</name>
    <dbReference type="NCBI Taxonomy" id="1510150"/>
    <lineage>
        <taxon>Bacteria</taxon>
        <taxon>Pseudomonadati</taxon>
        <taxon>Pseudomonadota</taxon>
        <taxon>Gammaproteobacteria</taxon>
        <taxon>Pseudomonadales</taxon>
        <taxon>Pseudomonadaceae</taxon>
        <taxon>Permianibacter</taxon>
    </lineage>
</organism>
<dbReference type="Gene3D" id="2.60.120.650">
    <property type="entry name" value="Cupin"/>
    <property type="match status" value="1"/>
</dbReference>
<dbReference type="RefSeq" id="WP_133591107.1">
    <property type="nucleotide sequence ID" value="NZ_CP037953.1"/>
</dbReference>
<feature type="domain" description="JmjC" evidence="1">
    <location>
        <begin position="181"/>
        <end position="343"/>
    </location>
</feature>
<comment type="caution">
    <text evidence="2">The sequence shown here is derived from an EMBL/GenBank/DDBJ whole genome shotgun (WGS) entry which is preliminary data.</text>
</comment>
<dbReference type="InterPro" id="IPR003347">
    <property type="entry name" value="JmjC_dom"/>
</dbReference>